<keyword evidence="2" id="KW-1185">Reference proteome</keyword>
<feature type="region of interest" description="Disordered" evidence="1">
    <location>
        <begin position="46"/>
        <end position="81"/>
    </location>
</feature>
<accession>A0A915DLL0</accession>
<proteinExistence type="predicted"/>
<dbReference type="WBParaSite" id="jg20795">
    <property type="protein sequence ID" value="jg20795"/>
    <property type="gene ID" value="jg20795"/>
</dbReference>
<sequence length="115" mass="12932">MSFKTKASRNLSSTFGSVSTSRHAIEAKIKRSTCCWRTSAPIITVPDDDEEDSGEYASAHYNGSRRYGRKDKDDDFVHSNNGRVRPFEKYLKKMTRMSAAQTSAVKCLENSSEIV</sequence>
<protein>
    <submittedName>
        <fullName evidence="3">Uncharacterized protein</fullName>
    </submittedName>
</protein>
<feature type="compositionally biased region" description="Polar residues" evidence="1">
    <location>
        <begin position="8"/>
        <end position="21"/>
    </location>
</feature>
<organism evidence="2 3">
    <name type="scientific">Ditylenchus dipsaci</name>
    <dbReference type="NCBI Taxonomy" id="166011"/>
    <lineage>
        <taxon>Eukaryota</taxon>
        <taxon>Metazoa</taxon>
        <taxon>Ecdysozoa</taxon>
        <taxon>Nematoda</taxon>
        <taxon>Chromadorea</taxon>
        <taxon>Rhabditida</taxon>
        <taxon>Tylenchina</taxon>
        <taxon>Tylenchomorpha</taxon>
        <taxon>Sphaerularioidea</taxon>
        <taxon>Anguinidae</taxon>
        <taxon>Anguininae</taxon>
        <taxon>Ditylenchus</taxon>
    </lineage>
</organism>
<feature type="region of interest" description="Disordered" evidence="1">
    <location>
        <begin position="1"/>
        <end position="21"/>
    </location>
</feature>
<dbReference type="Proteomes" id="UP000887574">
    <property type="component" value="Unplaced"/>
</dbReference>
<reference evidence="3" key="1">
    <citation type="submission" date="2022-11" db="UniProtKB">
        <authorList>
            <consortium name="WormBaseParasite"/>
        </authorList>
    </citation>
    <scope>IDENTIFICATION</scope>
</reference>
<name>A0A915DLL0_9BILA</name>
<evidence type="ECO:0000313" key="3">
    <source>
        <dbReference type="WBParaSite" id="jg20795"/>
    </source>
</evidence>
<evidence type="ECO:0000256" key="1">
    <source>
        <dbReference type="SAM" id="MobiDB-lite"/>
    </source>
</evidence>
<evidence type="ECO:0000313" key="2">
    <source>
        <dbReference type="Proteomes" id="UP000887574"/>
    </source>
</evidence>
<dbReference type="AlphaFoldDB" id="A0A915DLL0"/>